<dbReference type="InterPro" id="IPR003399">
    <property type="entry name" value="Mce/MlaD"/>
</dbReference>
<proteinExistence type="predicted"/>
<sequence length="324" mass="34559">MANRETIVGAFVVGGVALGMGALVFFGNFNLFSPTREATVVFQGSTSGLSIGAPVTFRGVRVGAVDAISITYDARTHAAYIPVSVQLQPNNISIAGASGTHRSLSLQNMIDHGLRASLNMQSFVTGQSEIDLDFDPSAPAVLHPDIVTGKDIEIPTRQSAIQKVQETLTQLPLKELADNAQAALASIKQLSERLDQDLPPLVDSIKETSDHSRIAVDSATHAIQSLEQRLDTTLTAIDRLANTGTQQLDARGADLHQLLHSANDTVIQARDSLSALHDMTSPRSADRANIDSTLRDLSAAAAALRGFASDVERNPQLLLMGRRP</sequence>
<comment type="caution">
    <text evidence="4">The sequence shown here is derived from an EMBL/GenBank/DDBJ whole genome shotgun (WGS) entry which is preliminary data.</text>
</comment>
<gene>
    <name evidence="4" type="ORF">C7453_102531</name>
    <name evidence="3" type="ORF">HLH32_05905</name>
</gene>
<feature type="domain" description="Mce/MlaD" evidence="2">
    <location>
        <begin position="39"/>
        <end position="134"/>
    </location>
</feature>
<dbReference type="OrthoDB" id="9806984at2"/>
<dbReference type="PANTHER" id="PTHR33371:SF4">
    <property type="entry name" value="INTERMEMBRANE PHOSPHOLIPID TRANSPORT SYSTEM BINDING PROTEIN MLAD"/>
    <property type="match status" value="1"/>
</dbReference>
<name>A0A370G7H0_GLULI</name>
<evidence type="ECO:0000313" key="5">
    <source>
        <dbReference type="Proteomes" id="UP000254958"/>
    </source>
</evidence>
<organism evidence="4 5">
    <name type="scientific">Gluconacetobacter liquefaciens</name>
    <name type="common">Acetobacter liquefaciens</name>
    <dbReference type="NCBI Taxonomy" id="89584"/>
    <lineage>
        <taxon>Bacteria</taxon>
        <taxon>Pseudomonadati</taxon>
        <taxon>Pseudomonadota</taxon>
        <taxon>Alphaproteobacteria</taxon>
        <taxon>Acetobacterales</taxon>
        <taxon>Acetobacteraceae</taxon>
        <taxon>Gluconacetobacter</taxon>
    </lineage>
</organism>
<dbReference type="EMBL" id="JABEQI010000002">
    <property type="protein sequence ID" value="MBB2185919.1"/>
    <property type="molecule type" value="Genomic_DNA"/>
</dbReference>
<dbReference type="EMBL" id="QQAW01000002">
    <property type="protein sequence ID" value="RDI39735.1"/>
    <property type="molecule type" value="Genomic_DNA"/>
</dbReference>
<accession>A0A370G7H0</accession>
<dbReference type="Pfam" id="PF02470">
    <property type="entry name" value="MlaD"/>
    <property type="match status" value="1"/>
</dbReference>
<protein>
    <submittedName>
        <fullName evidence="3">MCE family protein</fullName>
    </submittedName>
    <submittedName>
        <fullName evidence="4">Paraquat-inducible protein B</fullName>
    </submittedName>
</protein>
<dbReference type="Proteomes" id="UP000562982">
    <property type="component" value="Unassembled WGS sequence"/>
</dbReference>
<keyword evidence="1" id="KW-1133">Transmembrane helix</keyword>
<reference evidence="4 5" key="1">
    <citation type="submission" date="2018-07" db="EMBL/GenBank/DDBJ databases">
        <title>Genomic Encyclopedia of Type Strains, Phase IV (KMG-IV): sequencing the most valuable type-strain genomes for metagenomic binning, comparative biology and taxonomic classification.</title>
        <authorList>
            <person name="Goeker M."/>
        </authorList>
    </citation>
    <scope>NUCLEOTIDE SEQUENCE [LARGE SCALE GENOMIC DNA]</scope>
    <source>
        <strain evidence="4 5">DSM 5603</strain>
    </source>
</reference>
<dbReference type="PANTHER" id="PTHR33371">
    <property type="entry name" value="INTERMEMBRANE PHOSPHOLIPID TRANSPORT SYSTEM BINDING PROTEIN MLAD-RELATED"/>
    <property type="match status" value="1"/>
</dbReference>
<evidence type="ECO:0000313" key="3">
    <source>
        <dbReference type="EMBL" id="MBB2185919.1"/>
    </source>
</evidence>
<dbReference type="Proteomes" id="UP000254958">
    <property type="component" value="Unassembled WGS sequence"/>
</dbReference>
<keyword evidence="5" id="KW-1185">Reference proteome</keyword>
<reference evidence="3 6" key="2">
    <citation type="submission" date="2020-04" db="EMBL/GenBank/DDBJ databases">
        <title>Description of novel Gluconacetobacter.</title>
        <authorList>
            <person name="Sombolestani A."/>
        </authorList>
    </citation>
    <scope>NUCLEOTIDE SEQUENCE [LARGE SCALE GENOMIC DNA]</scope>
    <source>
        <strain evidence="3 6">LMG 1382</strain>
    </source>
</reference>
<dbReference type="RefSeq" id="WP_114726562.1">
    <property type="nucleotide sequence ID" value="NZ_BJMI01000009.1"/>
</dbReference>
<dbReference type="AlphaFoldDB" id="A0A370G7H0"/>
<dbReference type="InterPro" id="IPR052336">
    <property type="entry name" value="MlaD_Phospholipid_Transporter"/>
</dbReference>
<evidence type="ECO:0000313" key="4">
    <source>
        <dbReference type="EMBL" id="RDI39735.1"/>
    </source>
</evidence>
<evidence type="ECO:0000256" key="1">
    <source>
        <dbReference type="SAM" id="Phobius"/>
    </source>
</evidence>
<evidence type="ECO:0000313" key="6">
    <source>
        <dbReference type="Proteomes" id="UP000562982"/>
    </source>
</evidence>
<feature type="transmembrane region" description="Helical" evidence="1">
    <location>
        <begin position="6"/>
        <end position="26"/>
    </location>
</feature>
<evidence type="ECO:0000259" key="2">
    <source>
        <dbReference type="Pfam" id="PF02470"/>
    </source>
</evidence>
<keyword evidence="1" id="KW-0812">Transmembrane</keyword>
<keyword evidence="1" id="KW-0472">Membrane</keyword>